<dbReference type="Proteomes" id="UP000078520">
    <property type="component" value="Unassembled WGS sequence"/>
</dbReference>
<organism evidence="3 4">
    <name type="scientific">Ligilactobacillus aviarius</name>
    <dbReference type="NCBI Taxonomy" id="1606"/>
    <lineage>
        <taxon>Bacteria</taxon>
        <taxon>Bacillati</taxon>
        <taxon>Bacillota</taxon>
        <taxon>Bacilli</taxon>
        <taxon>Lactobacillales</taxon>
        <taxon>Lactobacillaceae</taxon>
        <taxon>Ligilactobacillus</taxon>
    </lineage>
</organism>
<dbReference type="InterPro" id="IPR018776">
    <property type="entry name" value="Membrane_prot_PTPS-rel_domain"/>
</dbReference>
<keyword evidence="1" id="KW-0472">Membrane</keyword>
<evidence type="ECO:0000259" key="2">
    <source>
        <dbReference type="Pfam" id="PF10131"/>
    </source>
</evidence>
<feature type="transmembrane region" description="Helical" evidence="1">
    <location>
        <begin position="268"/>
        <end position="291"/>
    </location>
</feature>
<dbReference type="RefSeq" id="WP_064207562.1">
    <property type="nucleotide sequence ID" value="NZ_LVKC01000030.1"/>
</dbReference>
<feature type="transmembrane region" description="Helical" evidence="1">
    <location>
        <begin position="303"/>
        <end position="324"/>
    </location>
</feature>
<evidence type="ECO:0000256" key="1">
    <source>
        <dbReference type="SAM" id="Phobius"/>
    </source>
</evidence>
<protein>
    <recommendedName>
        <fullName evidence="2">Membrane protein 6-pyruvoyl-tetrahydropterin synthase-related domain-containing protein</fullName>
    </recommendedName>
</protein>
<feature type="transmembrane region" description="Helical" evidence="1">
    <location>
        <begin position="12"/>
        <end position="31"/>
    </location>
</feature>
<dbReference type="AlphaFoldDB" id="A0A179CLF8"/>
<feature type="transmembrane region" description="Helical" evidence="1">
    <location>
        <begin position="181"/>
        <end position="214"/>
    </location>
</feature>
<dbReference type="Pfam" id="PF10131">
    <property type="entry name" value="PTPS_related"/>
    <property type="match status" value="1"/>
</dbReference>
<name>A0A179CLF8_9LACO</name>
<feature type="transmembrane region" description="Helical" evidence="1">
    <location>
        <begin position="78"/>
        <end position="96"/>
    </location>
</feature>
<sequence>MKRSKYVKQWKVLSCLIIFLLLSFADLYIYFRMNTILIGTDTLFHYSRVQEIYENLKHGAFFTWISTHYFQQTGVGSYLFYPDVFLYIWALLKFIFPPVQAFYIWIALLIFLTYTSSFCSMYSYCKQTKKSILFSLIYTTMPYHLFLGLWNGTLGEFIAYTFLPIAFVGIYHIFWGNKNKWWLLALGMSLILYSHLVSAFIIAMFIGIVIIFKLITSHSSLNTRIFSLIKAAFLTVLMTCPFWFLFIIEGPVATPQNSFIVLHNLTDILNISIDNTIGSGIGLILLITVLIGGIFSYKKKQNLSIYLIGLFFFIASTNIIPYQIFNHIRIIRDTLGLIQMPGRLLSFSAVFLSVIAAEIITKVINKSNHRKLITALTITFSIVMFWSETLPEYSLLNKIPELPASSKKDQFLPTLKKISNSDYDNLFNYLIPAGETDYYHKTNQLNHSSVNSLTKSIINHTCYMDGKETKITPTIGSNLISYKLKTSHYSNIDLPIVYYPSDNVTINGKKVYKKISSRGTIYLHVNSGINNIKIKFEPPIFEYILMLVAILSWIWLISKSHQNFKA</sequence>
<comment type="caution">
    <text evidence="3">The sequence shown here is derived from an EMBL/GenBank/DDBJ whole genome shotgun (WGS) entry which is preliminary data.</text>
</comment>
<keyword evidence="1" id="KW-1133">Transmembrane helix</keyword>
<dbReference type="EMBL" id="LVKI01000061">
    <property type="protein sequence ID" value="OAQ05967.1"/>
    <property type="molecule type" value="Genomic_DNA"/>
</dbReference>
<dbReference type="OrthoDB" id="9784157at2"/>
<keyword evidence="1" id="KW-0812">Transmembrane</keyword>
<feature type="transmembrane region" description="Helical" evidence="1">
    <location>
        <begin position="540"/>
        <end position="558"/>
    </location>
</feature>
<feature type="transmembrane region" description="Helical" evidence="1">
    <location>
        <begin position="344"/>
        <end position="364"/>
    </location>
</feature>
<feature type="transmembrane region" description="Helical" evidence="1">
    <location>
        <begin position="226"/>
        <end position="248"/>
    </location>
</feature>
<feature type="transmembrane region" description="Helical" evidence="1">
    <location>
        <begin position="103"/>
        <end position="125"/>
    </location>
</feature>
<evidence type="ECO:0000313" key="3">
    <source>
        <dbReference type="EMBL" id="OAQ05967.1"/>
    </source>
</evidence>
<evidence type="ECO:0000313" key="4">
    <source>
        <dbReference type="Proteomes" id="UP000078520"/>
    </source>
</evidence>
<feature type="transmembrane region" description="Helical" evidence="1">
    <location>
        <begin position="157"/>
        <end position="175"/>
    </location>
</feature>
<proteinExistence type="predicted"/>
<accession>A0A179CLF8</accession>
<gene>
    <name evidence="3" type="ORF">A3O14_01075</name>
</gene>
<feature type="domain" description="Membrane protein 6-pyruvoyl-tetrahydropterin synthase-related" evidence="2">
    <location>
        <begin position="80"/>
        <end position="386"/>
    </location>
</feature>
<reference evidence="4" key="1">
    <citation type="submission" date="2016-03" db="EMBL/GenBank/DDBJ databases">
        <authorList>
            <person name="Johnson T.J."/>
            <person name="Youmans B."/>
            <person name="Case K."/>
            <person name="Noll S."/>
        </authorList>
    </citation>
    <scope>NUCLEOTIDE SEQUENCE [LARGE SCALE GENOMIC DNA]</scope>
    <source>
        <strain evidence="4">UMNLAv8</strain>
    </source>
</reference>
<feature type="transmembrane region" description="Helical" evidence="1">
    <location>
        <begin position="131"/>
        <end position="150"/>
    </location>
</feature>